<evidence type="ECO:0000256" key="1">
    <source>
        <dbReference type="SAM" id="Coils"/>
    </source>
</evidence>
<reference evidence="3" key="1">
    <citation type="journal article" date="2019" name="Int. J. Syst. Evol. Microbiol.">
        <title>The Global Catalogue of Microorganisms (GCM) 10K type strain sequencing project: providing services to taxonomists for standard genome sequencing and annotation.</title>
        <authorList>
            <consortium name="The Broad Institute Genomics Platform"/>
            <consortium name="The Broad Institute Genome Sequencing Center for Infectious Disease"/>
            <person name="Wu L."/>
            <person name="Ma J."/>
        </authorList>
    </citation>
    <scope>NUCLEOTIDE SEQUENCE [LARGE SCALE GENOMIC DNA]</scope>
    <source>
        <strain evidence="3">CCUG 43304</strain>
    </source>
</reference>
<evidence type="ECO:0000313" key="3">
    <source>
        <dbReference type="Proteomes" id="UP001596306"/>
    </source>
</evidence>
<evidence type="ECO:0000313" key="2">
    <source>
        <dbReference type="EMBL" id="MFC6355188.1"/>
    </source>
</evidence>
<feature type="coiled-coil region" evidence="1">
    <location>
        <begin position="11"/>
        <end position="38"/>
    </location>
</feature>
<accession>A0ABW1VBQ9</accession>
<keyword evidence="1" id="KW-0175">Coiled coil</keyword>
<keyword evidence="3" id="KW-1185">Reference proteome</keyword>
<sequence length="109" mass="12181">MGDIWIPMTDLSELNGSLKQIIVEFEDAEKRQNNVEAAIGSPDGRGELRSRCHDFEGGWNDRRSELLKNLQNVQARVEATGRGWKDFDLEAAASLRVEENEASTLPIAP</sequence>
<dbReference type="Proteomes" id="UP001596306">
    <property type="component" value="Unassembled WGS sequence"/>
</dbReference>
<dbReference type="RefSeq" id="WP_386727665.1">
    <property type="nucleotide sequence ID" value="NZ_JBHSTP010000001.1"/>
</dbReference>
<name>A0ABW1VBQ9_9MICO</name>
<proteinExistence type="predicted"/>
<dbReference type="EMBL" id="JBHSTP010000001">
    <property type="protein sequence ID" value="MFC6355188.1"/>
    <property type="molecule type" value="Genomic_DNA"/>
</dbReference>
<gene>
    <name evidence="2" type="ORF">ACFQB0_03570</name>
</gene>
<comment type="caution">
    <text evidence="2">The sequence shown here is derived from an EMBL/GenBank/DDBJ whole genome shotgun (WGS) entry which is preliminary data.</text>
</comment>
<organism evidence="2 3">
    <name type="scientific">Luethyella okanaganae</name>
    <dbReference type="NCBI Taxonomy" id="69372"/>
    <lineage>
        <taxon>Bacteria</taxon>
        <taxon>Bacillati</taxon>
        <taxon>Actinomycetota</taxon>
        <taxon>Actinomycetes</taxon>
        <taxon>Micrococcales</taxon>
        <taxon>Microbacteriaceae</taxon>
        <taxon>Luethyella</taxon>
    </lineage>
</organism>
<evidence type="ECO:0008006" key="4">
    <source>
        <dbReference type="Google" id="ProtNLM"/>
    </source>
</evidence>
<protein>
    <recommendedName>
        <fullName evidence="4">Flagellar protein FlgN</fullName>
    </recommendedName>
</protein>